<evidence type="ECO:0000313" key="7">
    <source>
        <dbReference type="Proteomes" id="UP000636800"/>
    </source>
</evidence>
<dbReference type="SUPFAM" id="SSF48264">
    <property type="entry name" value="Cytochrome P450"/>
    <property type="match status" value="1"/>
</dbReference>
<accession>A0A835QKS2</accession>
<dbReference type="AlphaFoldDB" id="A0A835QKS2"/>
<dbReference type="PANTHER" id="PTHR47944">
    <property type="entry name" value="CYTOCHROME P450 98A9"/>
    <property type="match status" value="1"/>
</dbReference>
<dbReference type="InterPro" id="IPR001128">
    <property type="entry name" value="Cyt_P450"/>
</dbReference>
<protein>
    <recommendedName>
        <fullName evidence="8">Cytochrome P450</fullName>
    </recommendedName>
</protein>
<dbReference type="Gene3D" id="1.10.630.10">
    <property type="entry name" value="Cytochrome P450"/>
    <property type="match status" value="2"/>
</dbReference>
<comment type="caution">
    <text evidence="6">The sequence shown here is derived from an EMBL/GenBank/DDBJ whole genome shotgun (WGS) entry which is preliminary data.</text>
</comment>
<dbReference type="PRINTS" id="PR00463">
    <property type="entry name" value="EP450I"/>
</dbReference>
<dbReference type="OrthoDB" id="594372at2759"/>
<dbReference type="EMBL" id="JADCNL010000008">
    <property type="protein sequence ID" value="KAG0469512.1"/>
    <property type="molecule type" value="Genomic_DNA"/>
</dbReference>
<dbReference type="InterPro" id="IPR002401">
    <property type="entry name" value="Cyt_P450_E_grp-I"/>
</dbReference>
<keyword evidence="7" id="KW-1185">Reference proteome</keyword>
<gene>
    <name evidence="6" type="ORF">HPP92_016212</name>
</gene>
<evidence type="ECO:0000256" key="5">
    <source>
        <dbReference type="ARBA" id="ARBA00023004"/>
    </source>
</evidence>
<keyword evidence="4" id="KW-0560">Oxidoreductase</keyword>
<dbReference type="Pfam" id="PF00067">
    <property type="entry name" value="p450"/>
    <property type="match status" value="2"/>
</dbReference>
<evidence type="ECO:0000256" key="4">
    <source>
        <dbReference type="ARBA" id="ARBA00023002"/>
    </source>
</evidence>
<sequence length="217" mass="25246">MLDELFLLNGVLNIGDSIPWLNFLDLQGYVRRMKALGIKLNRFMEHVLDEHMARRVVEGEKFTARDMVDVLINLRRNPMLDVKLSQDNLKAFSQDLIAGGTESSAVTVEWAMSELLRRPEAMEKAMEELDRVVGRERWVEEREAAGCLHIGNREGDDGLHRWLDAQFRVTRDVVIDGYDIPARTRVLVNTFSMSRDPEIWEDRWSSGRRGSWEVKWM</sequence>
<comment type="similarity">
    <text evidence="1">Belongs to the cytochrome P450 family.</text>
</comment>
<evidence type="ECO:0008006" key="8">
    <source>
        <dbReference type="Google" id="ProtNLM"/>
    </source>
</evidence>
<evidence type="ECO:0000313" key="6">
    <source>
        <dbReference type="EMBL" id="KAG0469512.1"/>
    </source>
</evidence>
<organism evidence="6 7">
    <name type="scientific">Vanilla planifolia</name>
    <name type="common">Vanilla</name>
    <dbReference type="NCBI Taxonomy" id="51239"/>
    <lineage>
        <taxon>Eukaryota</taxon>
        <taxon>Viridiplantae</taxon>
        <taxon>Streptophyta</taxon>
        <taxon>Embryophyta</taxon>
        <taxon>Tracheophyta</taxon>
        <taxon>Spermatophyta</taxon>
        <taxon>Magnoliopsida</taxon>
        <taxon>Liliopsida</taxon>
        <taxon>Asparagales</taxon>
        <taxon>Orchidaceae</taxon>
        <taxon>Vanilloideae</taxon>
        <taxon>Vanilleae</taxon>
        <taxon>Vanilla</taxon>
    </lineage>
</organism>
<dbReference type="GO" id="GO:0005506">
    <property type="term" value="F:iron ion binding"/>
    <property type="evidence" value="ECO:0007669"/>
    <property type="project" value="InterPro"/>
</dbReference>
<dbReference type="GO" id="GO:0020037">
    <property type="term" value="F:heme binding"/>
    <property type="evidence" value="ECO:0007669"/>
    <property type="project" value="InterPro"/>
</dbReference>
<dbReference type="InterPro" id="IPR036396">
    <property type="entry name" value="Cyt_P450_sf"/>
</dbReference>
<dbReference type="PANTHER" id="PTHR47944:SF4">
    <property type="entry name" value="OS09G0441700 PROTEIN"/>
    <property type="match status" value="1"/>
</dbReference>
<keyword evidence="3" id="KW-0479">Metal-binding</keyword>
<keyword evidence="5" id="KW-0408">Iron</keyword>
<evidence type="ECO:0000256" key="1">
    <source>
        <dbReference type="ARBA" id="ARBA00010617"/>
    </source>
</evidence>
<reference evidence="6 7" key="1">
    <citation type="journal article" date="2020" name="Nat. Food">
        <title>A phased Vanilla planifolia genome enables genetic improvement of flavour and production.</title>
        <authorList>
            <person name="Hasing T."/>
            <person name="Tang H."/>
            <person name="Brym M."/>
            <person name="Khazi F."/>
            <person name="Huang T."/>
            <person name="Chambers A.H."/>
        </authorList>
    </citation>
    <scope>NUCLEOTIDE SEQUENCE [LARGE SCALE GENOMIC DNA]</scope>
    <source>
        <tissue evidence="6">Leaf</tissue>
    </source>
</reference>
<keyword evidence="2" id="KW-0349">Heme</keyword>
<evidence type="ECO:0000256" key="2">
    <source>
        <dbReference type="ARBA" id="ARBA00022617"/>
    </source>
</evidence>
<dbReference type="GO" id="GO:0004497">
    <property type="term" value="F:monooxygenase activity"/>
    <property type="evidence" value="ECO:0007669"/>
    <property type="project" value="InterPro"/>
</dbReference>
<dbReference type="GO" id="GO:0016705">
    <property type="term" value="F:oxidoreductase activity, acting on paired donors, with incorporation or reduction of molecular oxygen"/>
    <property type="evidence" value="ECO:0007669"/>
    <property type="project" value="InterPro"/>
</dbReference>
<proteinExistence type="inferred from homology"/>
<evidence type="ECO:0000256" key="3">
    <source>
        <dbReference type="ARBA" id="ARBA00022723"/>
    </source>
</evidence>
<dbReference type="Proteomes" id="UP000636800">
    <property type="component" value="Unassembled WGS sequence"/>
</dbReference>
<name>A0A835QKS2_VANPL</name>